<dbReference type="Gene3D" id="1.10.287.130">
    <property type="match status" value="1"/>
</dbReference>
<dbReference type="SUPFAM" id="SSF55874">
    <property type="entry name" value="ATPase domain of HSP90 chaperone/DNA topoisomerase II/histidine kinase"/>
    <property type="match status" value="1"/>
</dbReference>
<proteinExistence type="predicted"/>
<evidence type="ECO:0000256" key="4">
    <source>
        <dbReference type="ARBA" id="ARBA00022679"/>
    </source>
</evidence>
<reference evidence="11 12" key="1">
    <citation type="submission" date="2018-05" db="EMBL/GenBank/DDBJ databases">
        <title>Genomic Encyclopedia of Type Strains, Phase IV (KMG-IV): sequencing the most valuable type-strain genomes for metagenomic binning, comparative biology and taxonomic classification.</title>
        <authorList>
            <person name="Goeker M."/>
        </authorList>
    </citation>
    <scope>NUCLEOTIDE SEQUENCE [LARGE SCALE GENOMIC DNA]</scope>
    <source>
        <strain evidence="11 12">DSM 28579</strain>
    </source>
</reference>
<dbReference type="RefSeq" id="WP_116497044.1">
    <property type="nucleotide sequence ID" value="NZ_QENZ01000007.1"/>
</dbReference>
<dbReference type="EC" id="2.7.13.3" evidence="2"/>
<dbReference type="AlphaFoldDB" id="A0A7L4UN78"/>
<name>A0A7L4UN78_BALHA</name>
<dbReference type="Proteomes" id="UP000251835">
    <property type="component" value="Unassembled WGS sequence"/>
</dbReference>
<keyword evidence="9" id="KW-0472">Membrane</keyword>
<keyword evidence="4" id="KW-0808">Transferase</keyword>
<feature type="transmembrane region" description="Helical" evidence="9">
    <location>
        <begin position="139"/>
        <end position="162"/>
    </location>
</feature>
<evidence type="ECO:0000256" key="1">
    <source>
        <dbReference type="ARBA" id="ARBA00000085"/>
    </source>
</evidence>
<dbReference type="InterPro" id="IPR003661">
    <property type="entry name" value="HisK_dim/P_dom"/>
</dbReference>
<evidence type="ECO:0000256" key="2">
    <source>
        <dbReference type="ARBA" id="ARBA00012438"/>
    </source>
</evidence>
<evidence type="ECO:0000256" key="3">
    <source>
        <dbReference type="ARBA" id="ARBA00022553"/>
    </source>
</evidence>
<dbReference type="Pfam" id="PF00512">
    <property type="entry name" value="HisKA"/>
    <property type="match status" value="1"/>
</dbReference>
<keyword evidence="7 9" id="KW-1133">Transmembrane helix</keyword>
<evidence type="ECO:0000256" key="6">
    <source>
        <dbReference type="ARBA" id="ARBA00022777"/>
    </source>
</evidence>
<feature type="transmembrane region" description="Helical" evidence="9">
    <location>
        <begin position="12"/>
        <end position="30"/>
    </location>
</feature>
<evidence type="ECO:0000256" key="7">
    <source>
        <dbReference type="ARBA" id="ARBA00022989"/>
    </source>
</evidence>
<evidence type="ECO:0000313" key="12">
    <source>
        <dbReference type="Proteomes" id="UP000251835"/>
    </source>
</evidence>
<dbReference type="EMBL" id="QENZ01000007">
    <property type="protein sequence ID" value="PVX49297.1"/>
    <property type="molecule type" value="Genomic_DNA"/>
</dbReference>
<dbReference type="SMART" id="SM00387">
    <property type="entry name" value="HATPase_c"/>
    <property type="match status" value="1"/>
</dbReference>
<feature type="coiled-coil region" evidence="8">
    <location>
        <begin position="233"/>
        <end position="306"/>
    </location>
</feature>
<dbReference type="GO" id="GO:0005886">
    <property type="term" value="C:plasma membrane"/>
    <property type="evidence" value="ECO:0007669"/>
    <property type="project" value="TreeGrafter"/>
</dbReference>
<comment type="caution">
    <text evidence="11">The sequence shown here is derived from an EMBL/GenBank/DDBJ whole genome shotgun (WGS) entry which is preliminary data.</text>
</comment>
<dbReference type="InterPro" id="IPR005467">
    <property type="entry name" value="His_kinase_dom"/>
</dbReference>
<dbReference type="CDD" id="cd00082">
    <property type="entry name" value="HisKA"/>
    <property type="match status" value="1"/>
</dbReference>
<dbReference type="PROSITE" id="PS50109">
    <property type="entry name" value="HIS_KIN"/>
    <property type="match status" value="1"/>
</dbReference>
<dbReference type="PANTHER" id="PTHR45436">
    <property type="entry name" value="SENSOR HISTIDINE KINASE YKOH"/>
    <property type="match status" value="1"/>
</dbReference>
<dbReference type="SMART" id="SM00388">
    <property type="entry name" value="HisKA"/>
    <property type="match status" value="1"/>
</dbReference>
<dbReference type="PANTHER" id="PTHR45436:SF5">
    <property type="entry name" value="SENSOR HISTIDINE KINASE TRCS"/>
    <property type="match status" value="1"/>
</dbReference>
<dbReference type="CDD" id="cd00075">
    <property type="entry name" value="HATPase"/>
    <property type="match status" value="1"/>
</dbReference>
<dbReference type="SUPFAM" id="SSF47384">
    <property type="entry name" value="Homodimeric domain of signal transducing histidine kinase"/>
    <property type="match status" value="1"/>
</dbReference>
<accession>A0A7L4UN78</accession>
<keyword evidence="6 11" id="KW-0418">Kinase</keyword>
<dbReference type="InterPro" id="IPR003594">
    <property type="entry name" value="HATPase_dom"/>
</dbReference>
<dbReference type="Gene3D" id="3.30.565.10">
    <property type="entry name" value="Histidine kinase-like ATPase, C-terminal domain"/>
    <property type="match status" value="1"/>
</dbReference>
<dbReference type="InterPro" id="IPR036097">
    <property type="entry name" value="HisK_dim/P_sf"/>
</dbReference>
<dbReference type="GO" id="GO:0000155">
    <property type="term" value="F:phosphorelay sensor kinase activity"/>
    <property type="evidence" value="ECO:0007669"/>
    <property type="project" value="InterPro"/>
</dbReference>
<keyword evidence="5 9" id="KW-0812">Transmembrane</keyword>
<gene>
    <name evidence="11" type="ORF">C7377_1843</name>
</gene>
<sequence>MKLLNQSIKYLAIALLFVVALWAIAFYFSMLNQIKDSIDEELEHQKRLIIRNTLSDAIIATKPDFDENLYTLERINKRAAISAKDQYLDTEILMQDADDPIPELEPVRMLVTVFRANNSYYQLKIVNPIIEQNDLIKALLWNVIGLYIILILSIIFINNFILKKLWQPFYTFLEQLKLYKIDDSKPLSETKTNIQEFKDLQQTVDEMTQRSVNAYNRQKEFTENAAHELQTPIAIARNKIELLFEENNLTENQVQKLTETYQVLQRLTKLNKSLLLLSKIENIQIMEELEINFNELVKQNIKELEEIALFKKVEIVVAEKDSLVRKMDKSYAQILVANLLKNAIYHNIENGKIEILIDTQQLSISNTGNEEKLDNDKIFNRFQKYNSFSNSTGLGLAIVKAIASIYRLEINYYFQDKKHCFQLKFGKQ</sequence>
<evidence type="ECO:0000259" key="10">
    <source>
        <dbReference type="PROSITE" id="PS50109"/>
    </source>
</evidence>
<evidence type="ECO:0000313" key="11">
    <source>
        <dbReference type="EMBL" id="PVX49297.1"/>
    </source>
</evidence>
<dbReference type="OrthoDB" id="1522504at2"/>
<dbReference type="InterPro" id="IPR036890">
    <property type="entry name" value="HATPase_C_sf"/>
</dbReference>
<feature type="domain" description="Histidine kinase" evidence="10">
    <location>
        <begin position="224"/>
        <end position="428"/>
    </location>
</feature>
<protein>
    <recommendedName>
        <fullName evidence="2">histidine kinase</fullName>
        <ecNumber evidence="2">2.7.13.3</ecNumber>
    </recommendedName>
</protein>
<organism evidence="11 12">
    <name type="scientific">Balneicella halophila</name>
    <dbReference type="NCBI Taxonomy" id="1537566"/>
    <lineage>
        <taxon>Bacteria</taxon>
        <taxon>Pseudomonadati</taxon>
        <taxon>Bacteroidota</taxon>
        <taxon>Bacteroidia</taxon>
        <taxon>Bacteroidales</taxon>
        <taxon>Balneicellaceae</taxon>
        <taxon>Balneicella</taxon>
    </lineage>
</organism>
<evidence type="ECO:0000256" key="5">
    <source>
        <dbReference type="ARBA" id="ARBA00022692"/>
    </source>
</evidence>
<evidence type="ECO:0000256" key="8">
    <source>
        <dbReference type="SAM" id="Coils"/>
    </source>
</evidence>
<comment type="catalytic activity">
    <reaction evidence="1">
        <text>ATP + protein L-histidine = ADP + protein N-phospho-L-histidine.</text>
        <dbReference type="EC" id="2.7.13.3"/>
    </reaction>
</comment>
<dbReference type="Pfam" id="PF02518">
    <property type="entry name" value="HATPase_c"/>
    <property type="match status" value="1"/>
</dbReference>
<evidence type="ECO:0000256" key="9">
    <source>
        <dbReference type="SAM" id="Phobius"/>
    </source>
</evidence>
<keyword evidence="8" id="KW-0175">Coiled coil</keyword>
<keyword evidence="3" id="KW-0597">Phosphoprotein</keyword>
<keyword evidence="12" id="KW-1185">Reference proteome</keyword>
<dbReference type="InterPro" id="IPR050428">
    <property type="entry name" value="TCS_sensor_his_kinase"/>
</dbReference>